<evidence type="ECO:0000256" key="7">
    <source>
        <dbReference type="ARBA" id="ARBA00022771"/>
    </source>
</evidence>
<feature type="compositionally biased region" description="Polar residues" evidence="17">
    <location>
        <begin position="926"/>
        <end position="954"/>
    </location>
</feature>
<dbReference type="FunFam" id="3.30.60.60:FF:000001">
    <property type="entry name" value="Histone acetyltransferase"/>
    <property type="match status" value="1"/>
</dbReference>
<evidence type="ECO:0000256" key="11">
    <source>
        <dbReference type="ARBA" id="ARBA00023015"/>
    </source>
</evidence>
<feature type="domain" description="PHD-type" evidence="18">
    <location>
        <begin position="170"/>
        <end position="220"/>
    </location>
</feature>
<feature type="compositionally biased region" description="Basic and acidic residues" evidence="17">
    <location>
        <begin position="800"/>
        <end position="816"/>
    </location>
</feature>
<keyword evidence="21" id="KW-1185">Reference proteome</keyword>
<evidence type="ECO:0000256" key="9">
    <source>
        <dbReference type="ARBA" id="ARBA00022853"/>
    </source>
</evidence>
<dbReference type="Pfam" id="PF17772">
    <property type="entry name" value="zf-MYST"/>
    <property type="match status" value="1"/>
</dbReference>
<evidence type="ECO:0000256" key="8">
    <source>
        <dbReference type="ARBA" id="ARBA00022833"/>
    </source>
</evidence>
<feature type="region of interest" description="Disordered" evidence="17">
    <location>
        <begin position="230"/>
        <end position="474"/>
    </location>
</feature>
<keyword evidence="5" id="KW-0479">Metal-binding</keyword>
<dbReference type="Gene3D" id="3.30.60.60">
    <property type="entry name" value="N-acetyl transferase-like"/>
    <property type="match status" value="1"/>
</dbReference>
<feature type="compositionally biased region" description="Basic and acidic residues" evidence="17">
    <location>
        <begin position="1098"/>
        <end position="1108"/>
    </location>
</feature>
<dbReference type="PANTHER" id="PTHR10615:SF161">
    <property type="entry name" value="HISTONE ACETYLTRANSFERASE KAT7"/>
    <property type="match status" value="1"/>
</dbReference>
<feature type="compositionally biased region" description="Basic and acidic residues" evidence="17">
    <location>
        <begin position="395"/>
        <end position="406"/>
    </location>
</feature>
<protein>
    <recommendedName>
        <fullName evidence="3 16">Histone acetyltransferase</fullName>
        <ecNumber evidence="3 16">2.3.1.48</ecNumber>
    </recommendedName>
</protein>
<evidence type="ECO:0000256" key="2">
    <source>
        <dbReference type="ARBA" id="ARBA00010107"/>
    </source>
</evidence>
<evidence type="ECO:0000313" key="21">
    <source>
        <dbReference type="Proteomes" id="UP000250043"/>
    </source>
</evidence>
<keyword evidence="8" id="KW-0862">Zinc</keyword>
<dbReference type="GO" id="GO:0031507">
    <property type="term" value="P:heterochromatin formation"/>
    <property type="evidence" value="ECO:0007669"/>
    <property type="project" value="UniProtKB-ARBA"/>
</dbReference>
<evidence type="ECO:0000256" key="5">
    <source>
        <dbReference type="ARBA" id="ARBA00022723"/>
    </source>
</evidence>
<dbReference type="SUPFAM" id="SSF55729">
    <property type="entry name" value="Acyl-CoA N-acyltransferases (Nat)"/>
    <property type="match status" value="1"/>
</dbReference>
<dbReference type="EC" id="2.3.1.48" evidence="3 16"/>
<dbReference type="InterPro" id="IPR013083">
    <property type="entry name" value="Znf_RING/FYVE/PHD"/>
</dbReference>
<keyword evidence="10" id="KW-0007">Acetylation</keyword>
<comment type="catalytic activity">
    <reaction evidence="16">
        <text>L-lysyl-[protein] + acetyl-CoA = N(6)-acetyl-L-lysyl-[protein] + CoA + H(+)</text>
        <dbReference type="Rhea" id="RHEA:45948"/>
        <dbReference type="Rhea" id="RHEA-COMP:9752"/>
        <dbReference type="Rhea" id="RHEA-COMP:10731"/>
        <dbReference type="ChEBI" id="CHEBI:15378"/>
        <dbReference type="ChEBI" id="CHEBI:29969"/>
        <dbReference type="ChEBI" id="CHEBI:57287"/>
        <dbReference type="ChEBI" id="CHEBI:57288"/>
        <dbReference type="ChEBI" id="CHEBI:61930"/>
        <dbReference type="EC" id="2.3.1.48"/>
    </reaction>
</comment>
<feature type="compositionally biased region" description="Pro residues" evidence="17">
    <location>
        <begin position="59"/>
        <end position="73"/>
    </location>
</feature>
<feature type="compositionally biased region" description="Pro residues" evidence="17">
    <location>
        <begin position="449"/>
        <end position="463"/>
    </location>
</feature>
<dbReference type="GO" id="GO:0003712">
    <property type="term" value="F:transcription coregulator activity"/>
    <property type="evidence" value="ECO:0007669"/>
    <property type="project" value="TreeGrafter"/>
</dbReference>
<proteinExistence type="inferred from homology"/>
<name>A0A8E2DTL1_9APHY</name>
<dbReference type="Pfam" id="PF01853">
    <property type="entry name" value="MOZ_SAS"/>
    <property type="match status" value="1"/>
</dbReference>
<dbReference type="FunFam" id="3.40.630.30:FF:000001">
    <property type="entry name" value="Histone acetyltransferase"/>
    <property type="match status" value="1"/>
</dbReference>
<evidence type="ECO:0000256" key="16">
    <source>
        <dbReference type="RuleBase" id="RU361211"/>
    </source>
</evidence>
<dbReference type="Gene3D" id="1.10.10.10">
    <property type="entry name" value="Winged helix-like DNA-binding domain superfamily/Winged helix DNA-binding domain"/>
    <property type="match status" value="1"/>
</dbReference>
<organism evidence="20 21">
    <name type="scientific">Obba rivulosa</name>
    <dbReference type="NCBI Taxonomy" id="1052685"/>
    <lineage>
        <taxon>Eukaryota</taxon>
        <taxon>Fungi</taxon>
        <taxon>Dikarya</taxon>
        <taxon>Basidiomycota</taxon>
        <taxon>Agaricomycotina</taxon>
        <taxon>Agaricomycetes</taxon>
        <taxon>Polyporales</taxon>
        <taxon>Gelatoporiaceae</taxon>
        <taxon>Obba</taxon>
    </lineage>
</organism>
<dbReference type="PROSITE" id="PS50016">
    <property type="entry name" value="ZF_PHD_2"/>
    <property type="match status" value="2"/>
</dbReference>
<comment type="subcellular location">
    <subcellularLocation>
        <location evidence="1 16">Nucleus</location>
    </subcellularLocation>
</comment>
<dbReference type="InterPro" id="IPR016181">
    <property type="entry name" value="Acyl_CoA_acyltransferase"/>
</dbReference>
<dbReference type="InterPro" id="IPR011011">
    <property type="entry name" value="Znf_FYVE_PHD"/>
</dbReference>
<evidence type="ECO:0000256" key="15">
    <source>
        <dbReference type="PROSITE-ProRule" id="PRU00146"/>
    </source>
</evidence>
<evidence type="ECO:0000256" key="4">
    <source>
        <dbReference type="ARBA" id="ARBA00022679"/>
    </source>
</evidence>
<accession>A0A8E2DTL1</accession>
<feature type="region of interest" description="Disordered" evidence="17">
    <location>
        <begin position="710"/>
        <end position="731"/>
    </location>
</feature>
<keyword evidence="6" id="KW-0677">Repeat</keyword>
<feature type="region of interest" description="Disordered" evidence="17">
    <location>
        <begin position="888"/>
        <end position="1224"/>
    </location>
</feature>
<feature type="compositionally biased region" description="Basic and acidic residues" evidence="17">
    <location>
        <begin position="900"/>
        <end position="913"/>
    </location>
</feature>
<dbReference type="GO" id="GO:0003682">
    <property type="term" value="F:chromatin binding"/>
    <property type="evidence" value="ECO:0007669"/>
    <property type="project" value="TreeGrafter"/>
</dbReference>
<keyword evidence="9" id="KW-0156">Chromatin regulator</keyword>
<dbReference type="GO" id="GO:0005634">
    <property type="term" value="C:nucleus"/>
    <property type="evidence" value="ECO:0007669"/>
    <property type="project" value="UniProtKB-SubCell"/>
</dbReference>
<dbReference type="Pfam" id="PF00628">
    <property type="entry name" value="PHD"/>
    <property type="match status" value="2"/>
</dbReference>
<reference evidence="20 21" key="1">
    <citation type="submission" date="2016-07" db="EMBL/GenBank/DDBJ databases">
        <title>Draft genome of the white-rot fungus Obba rivulosa 3A-2.</title>
        <authorList>
            <consortium name="DOE Joint Genome Institute"/>
            <person name="Miettinen O."/>
            <person name="Riley R."/>
            <person name="Acob R."/>
            <person name="Barry K."/>
            <person name="Cullen D."/>
            <person name="De Vries R."/>
            <person name="Hainaut M."/>
            <person name="Hatakka A."/>
            <person name="Henrissat B."/>
            <person name="Hilden K."/>
            <person name="Kuo R."/>
            <person name="Labutti K."/>
            <person name="Lipzen A."/>
            <person name="Makela M.R."/>
            <person name="Sandor L."/>
            <person name="Spatafora J.W."/>
            <person name="Grigoriev I.V."/>
            <person name="Hibbett D.S."/>
        </authorList>
    </citation>
    <scope>NUCLEOTIDE SEQUENCE [LARGE SCALE GENOMIC DNA]</scope>
    <source>
        <strain evidence="20 21">3A-2</strain>
    </source>
</reference>
<feature type="compositionally biased region" description="Acidic residues" evidence="17">
    <location>
        <begin position="1201"/>
        <end position="1224"/>
    </location>
</feature>
<feature type="active site" description="Proton donor/acceptor" evidence="14">
    <location>
        <position position="649"/>
    </location>
</feature>
<dbReference type="SMART" id="SM00249">
    <property type="entry name" value="PHD"/>
    <property type="match status" value="2"/>
</dbReference>
<feature type="compositionally biased region" description="Basic residues" evidence="17">
    <location>
        <begin position="286"/>
        <end position="296"/>
    </location>
</feature>
<dbReference type="InterPro" id="IPR050603">
    <property type="entry name" value="MYST_HAT"/>
</dbReference>
<dbReference type="FunFam" id="3.30.40.10:FF:000005">
    <property type="entry name" value="zinc finger protein isoform X1"/>
    <property type="match status" value="1"/>
</dbReference>
<sequence length="1224" mass="134580">MHGTPFSPGRAFPREQSRELSTPFSLAPDDIPIDPALSGPPLDPALLSEGVDARKTEVSPPPVLFPPPIPPPRQYSQGPQGDPFAPHVLSPYVPAEEPPLLSAKPAKKKRQPRREEECGFCQGNDSKNKYDQPEAMVSCAECGRSAHPACLDLADIGDIMRSYDWKCMECKNCEVCHSKEDDNRMMFCDFCDRGWHMDCLNPPLSETPPGKWHCPLCPPLSQFALPPDATLEVSSEMPPPPPGPTIRDSSVASTSRSAAEQPAMLVSAESEADVDIEGDGTPTATRSKKKTKRIRWKGSLPAREEPGQPEPEAGSTPAPTPAPKRMRLKISSPAPPPPPSLPPPKTIPVIRLRLPPRGKGKEREEDPEEAPKGLFDDILNPDDRNTNATSIVNGDKARFERSRAVAEQKLNPPPPLPAPEVLDTAVAGPSSRPLRSSVHHTPASAPTTMPTPTPSQSPAPSTPGPTTSKHGQELRIRKIRFGEYEIDTWYDAPFPEEYASIPEGRLWICEFCLKYMKSQFSASRHQMKCKMRHPPGDEIYRDGVISIFEVDGRKNKIYCQNLCLLSKMFLDHKSLFYDVEPFLFYVITETDDAGARFVGYFSKEKRSPKDYNVSCIMTLPVRQRQGWGNLLIDFSYLLSKKERRAGSPEKPLSALGALGYRNYWTLAIMRYLKIAPPDPRLEDISAATSMTIEDICNTLVHLDMIETDDESVRPKPLPGQSIRFPKGRKNGIARKHLQRTQTQDDDKVKGPFVPPTRYRIRWDPARVDEYMTRWAAKGYLTLKPEKLKWSPFVLTRTRQSERIADDADGDASRPDKQGGSSQTNGRAQAEVNGSHTSEASLSTKSESLTSVSNNKSSAFSLFDDENVETVTPTPQERPLAVLQGSFIVHSPSPEPQDEAQLQRDRALAEKLARDPPPSNRRLRSRAISSDSLFNGHSAPDRQTSGSSKSLPTPRTTKDGQHDGVNGGDDEMVLAAGASPEGQRPRAARSNSEHGKRAASRSMSPRKRRRVDSSPEVDVAPSSPDMRRTPRRPSRNQKSPSKSSRRSHIAQSKSLTNGDVSAGGDRESDAVQDAGEKISPADDVPMEVPQDVPAENEQEDRGREDRMDVLDSTASDGIISPLTPAQHSPLPLVDTSGPPEKLTFEDVETPLTAVGRHSIPSDDTIAVEEQLGASKVPPVGRAADTEDVPSAERHADTISAEDLGEEDAEGEEDVDAEGEPDLEMI</sequence>
<feature type="region of interest" description="Disordered" evidence="17">
    <location>
        <begin position="1"/>
        <end position="119"/>
    </location>
</feature>
<keyword evidence="11" id="KW-0805">Transcription regulation</keyword>
<dbReference type="PROSITE" id="PS51726">
    <property type="entry name" value="MYST_HAT"/>
    <property type="match status" value="1"/>
</dbReference>
<dbReference type="Gene3D" id="3.40.630.30">
    <property type="match status" value="1"/>
</dbReference>
<evidence type="ECO:0000256" key="12">
    <source>
        <dbReference type="ARBA" id="ARBA00023163"/>
    </source>
</evidence>
<evidence type="ECO:0000256" key="13">
    <source>
        <dbReference type="ARBA" id="ARBA00023242"/>
    </source>
</evidence>
<feature type="region of interest" description="Disordered" evidence="17">
    <location>
        <begin position="800"/>
        <end position="849"/>
    </location>
</feature>
<feature type="compositionally biased region" description="Basic and acidic residues" evidence="17">
    <location>
        <begin position="1063"/>
        <end position="1079"/>
    </location>
</feature>
<evidence type="ECO:0000256" key="10">
    <source>
        <dbReference type="ARBA" id="ARBA00022990"/>
    </source>
</evidence>
<evidence type="ECO:0000256" key="17">
    <source>
        <dbReference type="SAM" id="MobiDB-lite"/>
    </source>
</evidence>
<evidence type="ECO:0000259" key="18">
    <source>
        <dbReference type="PROSITE" id="PS50016"/>
    </source>
</evidence>
<keyword evidence="7 15" id="KW-0863">Zinc-finger</keyword>
<dbReference type="PANTHER" id="PTHR10615">
    <property type="entry name" value="HISTONE ACETYLTRANSFERASE"/>
    <property type="match status" value="1"/>
</dbReference>
<keyword evidence="13 16" id="KW-0539">Nucleus</keyword>
<feature type="compositionally biased region" description="Polar residues" evidence="17">
    <location>
        <begin position="818"/>
        <end position="849"/>
    </location>
</feature>
<evidence type="ECO:0000256" key="3">
    <source>
        <dbReference type="ARBA" id="ARBA00013184"/>
    </source>
</evidence>
<keyword evidence="12" id="KW-0804">Transcription</keyword>
<dbReference type="Gene3D" id="3.30.40.10">
    <property type="entry name" value="Zinc/RING finger domain, C3HC4 (zinc finger)"/>
    <property type="match status" value="1"/>
</dbReference>
<dbReference type="Proteomes" id="UP000250043">
    <property type="component" value="Unassembled WGS sequence"/>
</dbReference>
<evidence type="ECO:0000256" key="1">
    <source>
        <dbReference type="ARBA" id="ARBA00004123"/>
    </source>
</evidence>
<dbReference type="OrthoDB" id="787137at2759"/>
<feature type="compositionally biased region" description="Polar residues" evidence="17">
    <location>
        <begin position="1048"/>
        <end position="1058"/>
    </location>
</feature>
<dbReference type="CDD" id="cd15543">
    <property type="entry name" value="PHD_RSF1"/>
    <property type="match status" value="1"/>
</dbReference>
<feature type="compositionally biased region" description="Polar residues" evidence="17">
    <location>
        <begin position="247"/>
        <end position="258"/>
    </location>
</feature>
<feature type="domain" description="PHD-type" evidence="18">
    <location>
        <begin position="115"/>
        <end position="173"/>
    </location>
</feature>
<dbReference type="InterPro" id="IPR002717">
    <property type="entry name" value="HAT_MYST-type"/>
</dbReference>
<keyword evidence="4" id="KW-0808">Transferase</keyword>
<evidence type="ECO:0000313" key="20">
    <source>
        <dbReference type="EMBL" id="OCH95441.1"/>
    </source>
</evidence>
<comment type="similarity">
    <text evidence="2 16">Belongs to the MYST (SAS/MOZ) family.</text>
</comment>
<dbReference type="GO" id="GO:0006357">
    <property type="term" value="P:regulation of transcription by RNA polymerase II"/>
    <property type="evidence" value="ECO:0007669"/>
    <property type="project" value="TreeGrafter"/>
</dbReference>
<dbReference type="InterPro" id="IPR040706">
    <property type="entry name" value="Zf-MYST"/>
</dbReference>
<dbReference type="InterPro" id="IPR001965">
    <property type="entry name" value="Znf_PHD"/>
</dbReference>
<feature type="domain" description="MYST-type HAT" evidence="19">
    <location>
        <begin position="471"/>
        <end position="791"/>
    </location>
</feature>
<dbReference type="InterPro" id="IPR019787">
    <property type="entry name" value="Znf_PHD-finger"/>
</dbReference>
<dbReference type="AlphaFoldDB" id="A0A8E2DTL1"/>
<feature type="compositionally biased region" description="Pro residues" evidence="17">
    <location>
        <begin position="333"/>
        <end position="346"/>
    </location>
</feature>
<evidence type="ECO:0000256" key="14">
    <source>
        <dbReference type="PIRSR" id="PIRSR602717-51"/>
    </source>
</evidence>
<gene>
    <name evidence="20" type="ORF">OBBRIDRAFT_831000</name>
</gene>
<dbReference type="SUPFAM" id="SSF57903">
    <property type="entry name" value="FYVE/PHD zinc finger"/>
    <property type="match status" value="2"/>
</dbReference>
<dbReference type="GO" id="GO:1990467">
    <property type="term" value="C:NuA3a histone acetyltransferase complex"/>
    <property type="evidence" value="ECO:0007669"/>
    <property type="project" value="TreeGrafter"/>
</dbReference>
<dbReference type="GO" id="GO:0008270">
    <property type="term" value="F:zinc ion binding"/>
    <property type="evidence" value="ECO:0007669"/>
    <property type="project" value="UniProtKB-KW"/>
</dbReference>
<evidence type="ECO:0000256" key="6">
    <source>
        <dbReference type="ARBA" id="ARBA00022737"/>
    </source>
</evidence>
<feature type="compositionally biased region" description="Basic and acidic residues" evidence="17">
    <location>
        <begin position="359"/>
        <end position="385"/>
    </location>
</feature>
<dbReference type="GO" id="GO:0004402">
    <property type="term" value="F:histone acetyltransferase activity"/>
    <property type="evidence" value="ECO:0007669"/>
    <property type="project" value="InterPro"/>
</dbReference>
<dbReference type="EMBL" id="KV722336">
    <property type="protein sequence ID" value="OCH95441.1"/>
    <property type="molecule type" value="Genomic_DNA"/>
</dbReference>
<evidence type="ECO:0000259" key="19">
    <source>
        <dbReference type="PROSITE" id="PS51726"/>
    </source>
</evidence>
<dbReference type="InterPro" id="IPR036388">
    <property type="entry name" value="WH-like_DNA-bd_sf"/>
</dbReference>
<dbReference type="CDD" id="cd15526">
    <property type="entry name" value="PHD1_MOZ_d4"/>
    <property type="match status" value="1"/>
</dbReference>